<comment type="function">
    <text evidence="12">Transcription regulator that plays an essential role in erythroid and megakaryocytic cell differentiation. Essential cofactor that acts via the formation of a heterodimer with transcription factors of the GATA family GATA1, GATA2 and GATA3. Such heterodimer can both activate or repress transcriptional activity, depending on the cell and promoter context. The heterodimer formed with GATA proteins is essential to activate expression of genes such as NFE2, ITGA2B, alpha- and beta-globin, while it represses expression of KLF1. May be involved in regulation of some genes in gonads. May also be involved in cardiac development, in a non-redundant way with ZFPM2/FOG2.</text>
</comment>
<feature type="compositionally biased region" description="Pro residues" evidence="17">
    <location>
        <begin position="740"/>
        <end position="759"/>
    </location>
</feature>
<evidence type="ECO:0000313" key="21">
    <source>
        <dbReference type="RefSeq" id="XP_044932353.1"/>
    </source>
</evidence>
<keyword evidence="8" id="KW-0238">DNA-binding</keyword>
<dbReference type="GO" id="GO:0008270">
    <property type="term" value="F:zinc ion binding"/>
    <property type="evidence" value="ECO:0007669"/>
    <property type="project" value="UniProtKB-KW"/>
</dbReference>
<evidence type="ECO:0000256" key="9">
    <source>
        <dbReference type="ARBA" id="ARBA00023159"/>
    </source>
</evidence>
<gene>
    <name evidence="21" type="primary">ZFPM1</name>
</gene>
<feature type="region of interest" description="Disordered" evidence="17">
    <location>
        <begin position="699"/>
        <end position="724"/>
    </location>
</feature>
<evidence type="ECO:0000256" key="5">
    <source>
        <dbReference type="ARBA" id="ARBA00022771"/>
    </source>
</evidence>
<evidence type="ECO:0000259" key="19">
    <source>
        <dbReference type="PROSITE" id="PS51810"/>
    </source>
</evidence>
<dbReference type="FunFam" id="3.30.160.60:FF:000828">
    <property type="entry name" value="Zinc finger protein, FOG family member 1"/>
    <property type="match status" value="1"/>
</dbReference>
<evidence type="ECO:0000256" key="7">
    <source>
        <dbReference type="ARBA" id="ARBA00023015"/>
    </source>
</evidence>
<keyword evidence="5 16" id="KW-0863">Zinc-finger</keyword>
<dbReference type="AlphaFoldDB" id="A0A8U0UYQ9"/>
<feature type="compositionally biased region" description="Pro residues" evidence="17">
    <location>
        <begin position="606"/>
        <end position="620"/>
    </location>
</feature>
<dbReference type="PANTHER" id="PTHR12958:SF4">
    <property type="entry name" value="ZINC FINGER PROTEIN ZFPM1"/>
    <property type="match status" value="1"/>
</dbReference>
<dbReference type="GO" id="GO:0000122">
    <property type="term" value="P:negative regulation of transcription by RNA polymerase II"/>
    <property type="evidence" value="ECO:0007669"/>
    <property type="project" value="UniProtKB-ARBA"/>
</dbReference>
<dbReference type="GO" id="GO:0003677">
    <property type="term" value="F:DNA binding"/>
    <property type="evidence" value="ECO:0007669"/>
    <property type="project" value="UniProtKB-KW"/>
</dbReference>
<feature type="compositionally biased region" description="Pro residues" evidence="17">
    <location>
        <begin position="477"/>
        <end position="492"/>
    </location>
</feature>
<dbReference type="PROSITE" id="PS00028">
    <property type="entry name" value="ZINC_FINGER_C2H2_1"/>
    <property type="match status" value="2"/>
</dbReference>
<reference evidence="21" key="1">
    <citation type="submission" date="2025-08" db="UniProtKB">
        <authorList>
            <consortium name="RefSeq"/>
        </authorList>
    </citation>
    <scope>IDENTIFICATION</scope>
    <source>
        <tissue evidence="21">Brain</tissue>
    </source>
</reference>
<sequence>MSRRKQSNPRQIKRSLGDVEAAEEAQAMDGTRLPEPEAGVPEPEPEPEPPTPSSPDANPPSRPSPLPPTPPGGPQEMEGQEPDTRLEEESGVSWSGPDELELLRKDGQSCVRARHNLAEGLSWGPFRGNVHSKVSSPGQLEPGAARTLLLEDEHCWLRSLPQALTQAEANAEIYRKDEALWCRLTKPVPAGGQLSVLLMAAEPGPPPSHAVKTPGEPGGPAPADIQLLPQQAGMASILATAVINKDIFPCKDCGIWYRSERNLQAHLLYYCASRQSTGAVAAAADDKPKETYPNERVCPFPQCRKSCPSASSLEIHMRSHSGERPFICLICLSAFTTKANCERHLKVHTDTLSGVCHSCGFISTTRDILYSHLVTNHMVCQPGSKAEIYSPGAGHPAAKLPPDSLASFQQPTALHGPLASTDVGLAPTPSPGLDRKAPVETTNGEARATPQNGGSSEPPAAPRAIKTEAATEEPEAEPGPPAASRTPSPPSPAAARVKAELSSPTPDCSPGPGELGLAAGALFLPQFAAAPPASEILAKMSELVHSRLQAGAGAPAGLFAGAPKGATCFECDITFNNVNNFYVHKRLYCSGRRAPDDGAPARRPKAPPAPARAPPGPPPADADAGRASPRTGTRKDEAGGAATPEAEPEAEAGSRGSPSPGSGADEDDDPRRTLCEACNIHFSRHETYTVHKRYYCASRHDPPPRRPAPAGTPGTPAPAAPPVRTRRRRKLYELHAAGAAPPPAAGPAPLPPGPAPEPPAAASSSSSSSSPPPRPGSGSGSGSRGPDAADGPIDLSKKPRRQAALPAALPALADYHECTACRVSFHSLDAYLAHKKFSCPAAPRRLRAAPEDAAVVCPYCPPDGPVRGDLVEHLRLAHGLLLAQPPAGARTPSPAAPRDGLNGREPREPGPGAPDGSPRPGPPPPSPGPDAGPPRPPTPTPPPRADKGVQTPGKVAPGGQRYCRLCNIRFSSLSTFIAHKKYYCASHAAEHGP</sequence>
<evidence type="ECO:0000256" key="1">
    <source>
        <dbReference type="ARBA" id="ARBA00004123"/>
    </source>
</evidence>
<dbReference type="OrthoDB" id="8742770at2759"/>
<feature type="compositionally biased region" description="Low complexity" evidence="17">
    <location>
        <begin position="639"/>
        <end position="663"/>
    </location>
</feature>
<dbReference type="GO" id="GO:0061629">
    <property type="term" value="F:RNA polymerase II-specific DNA-binding transcription factor binding"/>
    <property type="evidence" value="ECO:0007669"/>
    <property type="project" value="InterPro"/>
</dbReference>
<feature type="region of interest" description="Disordered" evidence="17">
    <location>
        <begin position="593"/>
        <end position="670"/>
    </location>
</feature>
<dbReference type="PROSITE" id="PS50157">
    <property type="entry name" value="ZINC_FINGER_C2H2_2"/>
    <property type="match status" value="2"/>
</dbReference>
<dbReference type="GO" id="GO:0051241">
    <property type="term" value="P:negative regulation of multicellular organismal process"/>
    <property type="evidence" value="ECO:0007669"/>
    <property type="project" value="UniProtKB-ARBA"/>
</dbReference>
<protein>
    <recommendedName>
        <fullName evidence="13">Zinc finger protein ZFPM1</fullName>
    </recommendedName>
    <alternativeName>
        <fullName evidence="15">Friend of GATA protein 1</fullName>
    </alternativeName>
    <alternativeName>
        <fullName evidence="14">Zinc finger protein multitype 1</fullName>
    </alternativeName>
</protein>
<evidence type="ECO:0000256" key="8">
    <source>
        <dbReference type="ARBA" id="ARBA00023125"/>
    </source>
</evidence>
<keyword evidence="10" id="KW-0804">Transcription</keyword>
<keyword evidence="4" id="KW-0677">Repeat</keyword>
<feature type="region of interest" description="Disordered" evidence="17">
    <location>
        <begin position="1"/>
        <end position="96"/>
    </location>
</feature>
<dbReference type="GO" id="GO:0048646">
    <property type="term" value="P:anatomical structure formation involved in morphogenesis"/>
    <property type="evidence" value="ECO:0007669"/>
    <property type="project" value="UniProtKB-ARBA"/>
</dbReference>
<dbReference type="InterPro" id="IPR059121">
    <property type="entry name" value="CCHC_ZFPM2-like"/>
</dbReference>
<evidence type="ECO:0000256" key="3">
    <source>
        <dbReference type="ARBA" id="ARBA00022723"/>
    </source>
</evidence>
<dbReference type="SMART" id="SM00355">
    <property type="entry name" value="ZnF_C2H2"/>
    <property type="match status" value="8"/>
</dbReference>
<dbReference type="Proteomes" id="UP000000715">
    <property type="component" value="Unplaced"/>
</dbReference>
<evidence type="ECO:0000259" key="18">
    <source>
        <dbReference type="PROSITE" id="PS50157"/>
    </source>
</evidence>
<dbReference type="InterPro" id="IPR049361">
    <property type="entry name" value="ZFPM1/2_PR"/>
</dbReference>
<dbReference type="FunFam" id="3.30.160.60:FF:001079">
    <property type="entry name" value="zinc finger protein ZFPM1 isoform X2"/>
    <property type="match status" value="1"/>
</dbReference>
<feature type="compositionally biased region" description="Low complexity" evidence="17">
    <location>
        <begin position="760"/>
        <end position="769"/>
    </location>
</feature>
<dbReference type="GO" id="GO:0002521">
    <property type="term" value="P:leukocyte differentiation"/>
    <property type="evidence" value="ECO:0007669"/>
    <property type="project" value="UniProtKB-ARBA"/>
</dbReference>
<dbReference type="Pfam" id="PF25445">
    <property type="entry name" value="CCHC_ZFPM2"/>
    <property type="match status" value="2"/>
</dbReference>
<dbReference type="InterPro" id="IPR013087">
    <property type="entry name" value="Znf_C2H2_type"/>
</dbReference>
<dbReference type="InterPro" id="IPR034731">
    <property type="entry name" value="Znf_CCHC_FOG"/>
</dbReference>
<dbReference type="Pfam" id="PF21182">
    <property type="entry name" value="FOG1-like_PR"/>
    <property type="match status" value="1"/>
</dbReference>
<comment type="subcellular location">
    <subcellularLocation>
        <location evidence="1">Nucleus</location>
    </subcellularLocation>
</comment>
<evidence type="ECO:0000256" key="14">
    <source>
        <dbReference type="ARBA" id="ARBA00081657"/>
    </source>
</evidence>
<keyword evidence="9" id="KW-0010">Activator</keyword>
<proteinExistence type="predicted"/>
<feature type="region of interest" description="Disordered" evidence="17">
    <location>
        <begin position="391"/>
        <end position="410"/>
    </location>
</feature>
<feature type="region of interest" description="Disordered" evidence="17">
    <location>
        <begin position="415"/>
        <end position="512"/>
    </location>
</feature>
<keyword evidence="11" id="KW-0539">Nucleus</keyword>
<dbReference type="PROSITE" id="PS51810">
    <property type="entry name" value="ZF_CCHC_FOG"/>
    <property type="match status" value="5"/>
</dbReference>
<dbReference type="RefSeq" id="XP_044932353.1">
    <property type="nucleotide sequence ID" value="XM_045076418.1"/>
</dbReference>
<keyword evidence="3" id="KW-0479">Metal-binding</keyword>
<dbReference type="GO" id="GO:0007507">
    <property type="term" value="P:heart development"/>
    <property type="evidence" value="ECO:0007669"/>
    <property type="project" value="TreeGrafter"/>
</dbReference>
<evidence type="ECO:0000256" key="16">
    <source>
        <dbReference type="PROSITE-ProRule" id="PRU00042"/>
    </source>
</evidence>
<dbReference type="GO" id="GO:0045944">
    <property type="term" value="P:positive regulation of transcription by RNA polymerase II"/>
    <property type="evidence" value="ECO:0007669"/>
    <property type="project" value="TreeGrafter"/>
</dbReference>
<dbReference type="InterPro" id="IPR039746">
    <property type="entry name" value="FOG"/>
</dbReference>
<evidence type="ECO:0000256" key="17">
    <source>
        <dbReference type="SAM" id="MobiDB-lite"/>
    </source>
</evidence>
<feature type="compositionally biased region" description="Pro residues" evidence="17">
    <location>
        <begin position="48"/>
        <end position="73"/>
    </location>
</feature>
<dbReference type="GO" id="GO:0030218">
    <property type="term" value="P:erythrocyte differentiation"/>
    <property type="evidence" value="ECO:0007669"/>
    <property type="project" value="TreeGrafter"/>
</dbReference>
<evidence type="ECO:0000256" key="2">
    <source>
        <dbReference type="ARBA" id="ARBA00022491"/>
    </source>
</evidence>
<organism evidence="20 21">
    <name type="scientific">Mustela putorius furo</name>
    <name type="common">European domestic ferret</name>
    <name type="synonym">Mustela furo</name>
    <dbReference type="NCBI Taxonomy" id="9669"/>
    <lineage>
        <taxon>Eukaryota</taxon>
        <taxon>Metazoa</taxon>
        <taxon>Chordata</taxon>
        <taxon>Craniata</taxon>
        <taxon>Vertebrata</taxon>
        <taxon>Euteleostomi</taxon>
        <taxon>Mammalia</taxon>
        <taxon>Eutheria</taxon>
        <taxon>Laurasiatheria</taxon>
        <taxon>Carnivora</taxon>
        <taxon>Caniformia</taxon>
        <taxon>Musteloidea</taxon>
        <taxon>Mustelidae</taxon>
        <taxon>Mustelinae</taxon>
        <taxon>Mustela</taxon>
    </lineage>
</organism>
<evidence type="ECO:0000256" key="12">
    <source>
        <dbReference type="ARBA" id="ARBA00059605"/>
    </source>
</evidence>
<evidence type="ECO:0000256" key="15">
    <source>
        <dbReference type="ARBA" id="ARBA00082476"/>
    </source>
</evidence>
<evidence type="ECO:0000256" key="10">
    <source>
        <dbReference type="ARBA" id="ARBA00023163"/>
    </source>
</evidence>
<feature type="domain" description="CCHC FOG-type" evidence="19">
    <location>
        <begin position="955"/>
        <end position="988"/>
    </location>
</feature>
<feature type="compositionally biased region" description="Basic residues" evidence="17">
    <location>
        <begin position="1"/>
        <end position="13"/>
    </location>
</feature>
<feature type="domain" description="C2H2-type" evidence="18">
    <location>
        <begin position="326"/>
        <end position="353"/>
    </location>
</feature>
<feature type="domain" description="CCHC FOG-type" evidence="19">
    <location>
        <begin position="242"/>
        <end position="275"/>
    </location>
</feature>
<dbReference type="PANTHER" id="PTHR12958">
    <property type="entry name" value="FRIEND OF GATA2-RELATED"/>
    <property type="match status" value="1"/>
</dbReference>
<feature type="region of interest" description="Disordered" evidence="17">
    <location>
        <begin position="884"/>
        <end position="959"/>
    </location>
</feature>
<feature type="region of interest" description="Disordered" evidence="17">
    <location>
        <begin position="737"/>
        <end position="802"/>
    </location>
</feature>
<dbReference type="GeneID" id="101684698"/>
<dbReference type="SUPFAM" id="SSF57667">
    <property type="entry name" value="beta-beta-alpha zinc fingers"/>
    <property type="match status" value="6"/>
</dbReference>
<dbReference type="GO" id="GO:0005634">
    <property type="term" value="C:nucleus"/>
    <property type="evidence" value="ECO:0007669"/>
    <property type="project" value="UniProtKB-SubCell"/>
</dbReference>
<evidence type="ECO:0000256" key="6">
    <source>
        <dbReference type="ARBA" id="ARBA00022833"/>
    </source>
</evidence>
<feature type="compositionally biased region" description="Pro residues" evidence="17">
    <location>
        <begin position="909"/>
        <end position="943"/>
    </location>
</feature>
<keyword evidence="7" id="KW-0805">Transcription regulation</keyword>
<evidence type="ECO:0000256" key="11">
    <source>
        <dbReference type="ARBA" id="ARBA00023242"/>
    </source>
</evidence>
<feature type="domain" description="CCHC FOG-type" evidence="19">
    <location>
        <begin position="667"/>
        <end position="700"/>
    </location>
</feature>
<dbReference type="GO" id="GO:0001817">
    <property type="term" value="P:regulation of cytokine production"/>
    <property type="evidence" value="ECO:0007669"/>
    <property type="project" value="UniProtKB-ARBA"/>
</dbReference>
<keyword evidence="2" id="KW-0678">Repressor</keyword>
<dbReference type="GO" id="GO:0003714">
    <property type="term" value="F:transcription corepressor activity"/>
    <property type="evidence" value="ECO:0007669"/>
    <property type="project" value="UniProtKB-ARBA"/>
</dbReference>
<feature type="compositionally biased region" description="Polar residues" evidence="17">
    <location>
        <begin position="440"/>
        <end position="455"/>
    </location>
</feature>
<keyword evidence="20" id="KW-1185">Reference proteome</keyword>
<dbReference type="InterPro" id="IPR036236">
    <property type="entry name" value="Znf_C2H2_sf"/>
</dbReference>
<evidence type="ECO:0000256" key="13">
    <source>
        <dbReference type="ARBA" id="ARBA00074643"/>
    </source>
</evidence>
<feature type="domain" description="CCHC FOG-type" evidence="19">
    <location>
        <begin position="560"/>
        <end position="593"/>
    </location>
</feature>
<dbReference type="GO" id="GO:0045637">
    <property type="term" value="P:regulation of myeloid cell differentiation"/>
    <property type="evidence" value="ECO:0007669"/>
    <property type="project" value="UniProtKB-ARBA"/>
</dbReference>
<dbReference type="GO" id="GO:0030219">
    <property type="term" value="P:megakaryocyte differentiation"/>
    <property type="evidence" value="ECO:0007669"/>
    <property type="project" value="TreeGrafter"/>
</dbReference>
<dbReference type="Gene3D" id="3.30.160.60">
    <property type="entry name" value="Classic Zinc Finger"/>
    <property type="match status" value="2"/>
</dbReference>
<evidence type="ECO:0000313" key="20">
    <source>
        <dbReference type="Proteomes" id="UP000000715"/>
    </source>
</evidence>
<name>A0A8U0UYQ9_MUSPF</name>
<feature type="domain" description="CCHC FOG-type" evidence="19">
    <location>
        <begin position="810"/>
        <end position="843"/>
    </location>
</feature>
<evidence type="ECO:0000256" key="4">
    <source>
        <dbReference type="ARBA" id="ARBA00022737"/>
    </source>
</evidence>
<dbReference type="Pfam" id="PF00096">
    <property type="entry name" value="zf-C2H2"/>
    <property type="match status" value="1"/>
</dbReference>
<keyword evidence="6" id="KW-0862">Zinc</keyword>
<dbReference type="CTD" id="161882"/>
<accession>A0A8U0UYQ9</accession>
<feature type="domain" description="C2H2-type" evidence="18">
    <location>
        <begin position="296"/>
        <end position="325"/>
    </location>
</feature>